<evidence type="ECO:0000259" key="10">
    <source>
        <dbReference type="PROSITE" id="PS50893"/>
    </source>
</evidence>
<feature type="transmembrane region" description="Helical" evidence="9">
    <location>
        <begin position="564"/>
        <end position="587"/>
    </location>
</feature>
<dbReference type="EMBL" id="CAICTM010001483">
    <property type="protein sequence ID" value="CAB9524017.1"/>
    <property type="molecule type" value="Genomic_DNA"/>
</dbReference>
<dbReference type="Pfam" id="PF00005">
    <property type="entry name" value="ABC_tran"/>
    <property type="match status" value="1"/>
</dbReference>
<dbReference type="AlphaFoldDB" id="A0A9N8ELJ7"/>
<evidence type="ECO:0000256" key="8">
    <source>
        <dbReference type="SAM" id="MobiDB-lite"/>
    </source>
</evidence>
<dbReference type="GO" id="GO:0140359">
    <property type="term" value="F:ABC-type transporter activity"/>
    <property type="evidence" value="ECO:0007669"/>
    <property type="project" value="InterPro"/>
</dbReference>
<dbReference type="OrthoDB" id="66620at2759"/>
<dbReference type="InterPro" id="IPR003439">
    <property type="entry name" value="ABC_transporter-like_ATP-bd"/>
</dbReference>
<feature type="transmembrane region" description="Helical" evidence="9">
    <location>
        <begin position="599"/>
        <end position="617"/>
    </location>
</feature>
<dbReference type="PROSITE" id="PS50893">
    <property type="entry name" value="ABC_TRANSPORTER_2"/>
    <property type="match status" value="1"/>
</dbReference>
<dbReference type="PANTHER" id="PTHR48041">
    <property type="entry name" value="ABC TRANSPORTER G FAMILY MEMBER 28"/>
    <property type="match status" value="1"/>
</dbReference>
<comment type="caution">
    <text evidence="11">The sequence shown here is derived from an EMBL/GenBank/DDBJ whole genome shotgun (WGS) entry which is preliminary data.</text>
</comment>
<keyword evidence="12" id="KW-1185">Reference proteome</keyword>
<gene>
    <name evidence="11" type="ORF">SEMRO_1485_G276510.1</name>
</gene>
<evidence type="ECO:0000256" key="1">
    <source>
        <dbReference type="ARBA" id="ARBA00004141"/>
    </source>
</evidence>
<feature type="transmembrane region" description="Helical" evidence="9">
    <location>
        <begin position="685"/>
        <end position="707"/>
    </location>
</feature>
<evidence type="ECO:0000313" key="11">
    <source>
        <dbReference type="EMBL" id="CAB9524017.1"/>
    </source>
</evidence>
<evidence type="ECO:0000256" key="9">
    <source>
        <dbReference type="SAM" id="Phobius"/>
    </source>
</evidence>
<keyword evidence="3 9" id="KW-0812">Transmembrane</keyword>
<dbReference type="InterPro" id="IPR003593">
    <property type="entry name" value="AAA+_ATPase"/>
</dbReference>
<feature type="region of interest" description="Disordered" evidence="8">
    <location>
        <begin position="400"/>
        <end position="424"/>
    </location>
</feature>
<protein>
    <submittedName>
        <fullName evidence="11">White-brown complex homolog protein 30</fullName>
    </submittedName>
</protein>
<feature type="transmembrane region" description="Helical" evidence="9">
    <location>
        <begin position="489"/>
        <end position="510"/>
    </location>
</feature>
<keyword evidence="5" id="KW-0067">ATP-binding</keyword>
<evidence type="ECO:0000256" key="4">
    <source>
        <dbReference type="ARBA" id="ARBA00022741"/>
    </source>
</evidence>
<dbReference type="GO" id="GO:0005524">
    <property type="term" value="F:ATP binding"/>
    <property type="evidence" value="ECO:0007669"/>
    <property type="project" value="UniProtKB-KW"/>
</dbReference>
<dbReference type="InterPro" id="IPR013525">
    <property type="entry name" value="ABC2_TM"/>
</dbReference>
<dbReference type="InterPro" id="IPR017871">
    <property type="entry name" value="ABC_transporter-like_CS"/>
</dbReference>
<feature type="compositionally biased region" description="Low complexity" evidence="8">
    <location>
        <begin position="346"/>
        <end position="356"/>
    </location>
</feature>
<evidence type="ECO:0000256" key="2">
    <source>
        <dbReference type="ARBA" id="ARBA00022448"/>
    </source>
</evidence>
<feature type="region of interest" description="Disordered" evidence="8">
    <location>
        <begin position="337"/>
        <end position="374"/>
    </location>
</feature>
<dbReference type="Pfam" id="PF01061">
    <property type="entry name" value="ABC2_membrane"/>
    <property type="match status" value="1"/>
</dbReference>
<feature type="compositionally biased region" description="Polar residues" evidence="8">
    <location>
        <begin position="7"/>
        <end position="33"/>
    </location>
</feature>
<dbReference type="InterPro" id="IPR050352">
    <property type="entry name" value="ABCG_transporters"/>
</dbReference>
<evidence type="ECO:0000256" key="7">
    <source>
        <dbReference type="ARBA" id="ARBA00023136"/>
    </source>
</evidence>
<dbReference type="GO" id="GO:0005886">
    <property type="term" value="C:plasma membrane"/>
    <property type="evidence" value="ECO:0007669"/>
    <property type="project" value="TreeGrafter"/>
</dbReference>
<sequence length="716" mass="78362">MKEETTSDSTDLSNNVPASTSIPSGDNNDNNNKHSGGFYLRWSRIRKTVDVQDNGGGGLMRSSIAGRRASSAPLSRTFSSAALSTATTTKETKDILCEASGYAAPGEVLVCMGPSGSGKTSLLNCLSGRTSYQEGTISINGERLTGHKMKKVLSKTAYVKQADIFFEHLTVQDQLTYTALLRLPSTMKRDQKHDEVARIISLLRLGKVAENPISMCSGGEKKRVNIGTELLTDPMVLLLDEPTSGLDSTSAVSLIRLLSSLARDQGKTVLTTIHQPSSQLFRSFDRLLMISEGHVVYFGTPVASLDYLRNQNLACPEGYNAADHWMDLLVMDHETMKEREGDDENQNNNNNEQGQEQGDDNGSTHSSHGHGRRQIPRLQLQLAWDNEAVAEEMDAALIDGGDDKSVNTDASDANNNNNNKKGHAYDDVKKYNTSWATQFSVLIHRSLKGSRSSIFTTLNMIKSVAIGLVVGLIWWRMPYTERTVSDRSSYFFFTMAFWVFDSMFGALMAFPTEKVVILKERASASYHLSAYFLAKTCSDAPVRLVLPFLYMCCSFWMAGVDERFGVFLASTGCTLLSVLAGESLGLLVGASISEMDKAMTVLTVSSLGLMLLGGFFVENIPSFVKWAKYFSPFKYAFDGSLQLVFDRDVPCDGSGKLENLCNGSDTGYAKASDVISQTLGVQGSIAFNVGMLFVIVLVPRYVAYLALRAQKGGDRS</sequence>
<comment type="subcellular location">
    <subcellularLocation>
        <location evidence="1">Membrane</location>
        <topology evidence="1">Multi-pass membrane protein</topology>
    </subcellularLocation>
</comment>
<dbReference type="Proteomes" id="UP001153069">
    <property type="component" value="Unassembled WGS sequence"/>
</dbReference>
<evidence type="ECO:0000256" key="3">
    <source>
        <dbReference type="ARBA" id="ARBA00022692"/>
    </source>
</evidence>
<reference evidence="11" key="1">
    <citation type="submission" date="2020-06" db="EMBL/GenBank/DDBJ databases">
        <authorList>
            <consortium name="Plant Systems Biology data submission"/>
        </authorList>
    </citation>
    <scope>NUCLEOTIDE SEQUENCE</scope>
    <source>
        <strain evidence="11">D6</strain>
    </source>
</reference>
<keyword evidence="7 9" id="KW-0472">Membrane</keyword>
<dbReference type="Gene3D" id="3.40.50.300">
    <property type="entry name" value="P-loop containing nucleotide triphosphate hydrolases"/>
    <property type="match status" value="1"/>
</dbReference>
<feature type="transmembrane region" description="Helical" evidence="9">
    <location>
        <begin position="454"/>
        <end position="477"/>
    </location>
</feature>
<feature type="transmembrane region" description="Helical" evidence="9">
    <location>
        <begin position="540"/>
        <end position="558"/>
    </location>
</feature>
<dbReference type="PANTHER" id="PTHR48041:SF63">
    <property type="entry name" value="EARLY GENE AT 23, ISOFORM C"/>
    <property type="match status" value="1"/>
</dbReference>
<dbReference type="SUPFAM" id="SSF52540">
    <property type="entry name" value="P-loop containing nucleoside triphosphate hydrolases"/>
    <property type="match status" value="1"/>
</dbReference>
<keyword evidence="4" id="KW-0547">Nucleotide-binding</keyword>
<dbReference type="GO" id="GO:0016887">
    <property type="term" value="F:ATP hydrolysis activity"/>
    <property type="evidence" value="ECO:0007669"/>
    <property type="project" value="InterPro"/>
</dbReference>
<evidence type="ECO:0000256" key="6">
    <source>
        <dbReference type="ARBA" id="ARBA00022989"/>
    </source>
</evidence>
<keyword evidence="6 9" id="KW-1133">Transmembrane helix</keyword>
<organism evidence="11 12">
    <name type="scientific">Seminavis robusta</name>
    <dbReference type="NCBI Taxonomy" id="568900"/>
    <lineage>
        <taxon>Eukaryota</taxon>
        <taxon>Sar</taxon>
        <taxon>Stramenopiles</taxon>
        <taxon>Ochrophyta</taxon>
        <taxon>Bacillariophyta</taxon>
        <taxon>Bacillariophyceae</taxon>
        <taxon>Bacillariophycidae</taxon>
        <taxon>Naviculales</taxon>
        <taxon>Naviculaceae</taxon>
        <taxon>Seminavis</taxon>
    </lineage>
</organism>
<accession>A0A9N8ELJ7</accession>
<keyword evidence="2" id="KW-0813">Transport</keyword>
<evidence type="ECO:0000256" key="5">
    <source>
        <dbReference type="ARBA" id="ARBA00022840"/>
    </source>
</evidence>
<evidence type="ECO:0000313" key="12">
    <source>
        <dbReference type="Proteomes" id="UP001153069"/>
    </source>
</evidence>
<feature type="region of interest" description="Disordered" evidence="8">
    <location>
        <begin position="1"/>
        <end position="33"/>
    </location>
</feature>
<dbReference type="SMART" id="SM00382">
    <property type="entry name" value="AAA"/>
    <property type="match status" value="1"/>
</dbReference>
<dbReference type="InterPro" id="IPR027417">
    <property type="entry name" value="P-loop_NTPase"/>
</dbReference>
<proteinExistence type="predicted"/>
<feature type="domain" description="ABC transporter" evidence="10">
    <location>
        <begin position="81"/>
        <end position="317"/>
    </location>
</feature>
<name>A0A9N8ELJ7_9STRA</name>
<dbReference type="PROSITE" id="PS00211">
    <property type="entry name" value="ABC_TRANSPORTER_1"/>
    <property type="match status" value="1"/>
</dbReference>